<dbReference type="PANTHER" id="PTHR30548:SF2">
    <property type="entry name" value="2-HYDROXYACYL-COA DEHYDRATASE,D-COMPONENT"/>
    <property type="match status" value="1"/>
</dbReference>
<keyword evidence="3" id="KW-0479">Metal-binding</keyword>
<dbReference type="AlphaFoldDB" id="A0A4Y7RHB1"/>
<dbReference type="InterPro" id="IPR010327">
    <property type="entry name" value="FldB/FldC_alpha/beta"/>
</dbReference>
<reference evidence="4 5" key="1">
    <citation type="journal article" date="2018" name="Environ. Microbiol.">
        <title>Novel energy conservation strategies and behaviour of Pelotomaculum schinkii driving syntrophic propionate catabolism.</title>
        <authorList>
            <person name="Hidalgo-Ahumada C.A.P."/>
            <person name="Nobu M.K."/>
            <person name="Narihiro T."/>
            <person name="Tamaki H."/>
            <person name="Liu W.T."/>
            <person name="Kamagata Y."/>
            <person name="Stams A.J.M."/>
            <person name="Imachi H."/>
            <person name="Sousa D.Z."/>
        </authorList>
    </citation>
    <scope>NUCLEOTIDE SEQUENCE [LARGE SCALE GENOMIC DNA]</scope>
    <source>
        <strain evidence="4 5">HH</strain>
    </source>
</reference>
<gene>
    <name evidence="4" type="ORF">Psch_01958</name>
</gene>
<dbReference type="EMBL" id="QFGA01000001">
    <property type="protein sequence ID" value="TEB08395.1"/>
    <property type="molecule type" value="Genomic_DNA"/>
</dbReference>
<evidence type="ECO:0000313" key="5">
    <source>
        <dbReference type="Proteomes" id="UP000298324"/>
    </source>
</evidence>
<evidence type="ECO:0000256" key="1">
    <source>
        <dbReference type="ARBA" id="ARBA00001966"/>
    </source>
</evidence>
<dbReference type="GO" id="GO:0016836">
    <property type="term" value="F:hydro-lyase activity"/>
    <property type="evidence" value="ECO:0007669"/>
    <property type="project" value="UniProtKB-ARBA"/>
</dbReference>
<accession>A0A4Y7RHB1</accession>
<comment type="similarity">
    <text evidence="2">Belongs to the FldB/FldC dehydratase alpha/beta subunit family.</text>
</comment>
<proteinExistence type="inferred from homology"/>
<keyword evidence="3" id="KW-0411">Iron-sulfur</keyword>
<sequence>MNENKEWKKTMLRNRELHRYSPAMQKLFNLTEGYLTYAEDYAAKGGNVVFVMGMWQALIFACDAIPIPYTEIWTRDIYKAVEVAETHFQIPAETCSMVKASLGDWYMRRNGPIKKLFGMGSSCEPYNMALEVLRQYGFKVFIMDSAYRAPKANGVRYEHLLEFFKKQILEFQQFLSDGKPLNEERLAFEIRRRNRLITKYQHILSLRLDNPFYIKGFGVMCLQDGITSCFGRPDYFESVLDGLIAEMEGLSPDDRDLERVIPLVWGGGWGQNSSTLEILDQSDAAILGVVSAVSQTYREDIPPVESLARFVLDSHNAGAAVYLRQSVEKHVEAVNAKGIIIYGYSGCSLETVPREIVKDYFQQKGVPCICLEGTFQPDPSQGQTQTRVRAFIEMLEQQKKDGCYGNLSM</sequence>
<dbReference type="PANTHER" id="PTHR30548">
    <property type="entry name" value="2-HYDROXYGLUTARYL-COA DEHYDRATASE, D-COMPONENT-RELATED"/>
    <property type="match status" value="1"/>
</dbReference>
<evidence type="ECO:0000313" key="4">
    <source>
        <dbReference type="EMBL" id="TEB08395.1"/>
    </source>
</evidence>
<evidence type="ECO:0000256" key="2">
    <source>
        <dbReference type="ARBA" id="ARBA00005806"/>
    </source>
</evidence>
<evidence type="ECO:0000256" key="3">
    <source>
        <dbReference type="ARBA" id="ARBA00023014"/>
    </source>
</evidence>
<keyword evidence="5" id="KW-1185">Reference proteome</keyword>
<dbReference type="Proteomes" id="UP000298324">
    <property type="component" value="Unassembled WGS sequence"/>
</dbReference>
<organism evidence="4 5">
    <name type="scientific">Pelotomaculum schinkii</name>
    <dbReference type="NCBI Taxonomy" id="78350"/>
    <lineage>
        <taxon>Bacteria</taxon>
        <taxon>Bacillati</taxon>
        <taxon>Bacillota</taxon>
        <taxon>Clostridia</taxon>
        <taxon>Eubacteriales</taxon>
        <taxon>Desulfotomaculaceae</taxon>
        <taxon>Pelotomaculum</taxon>
    </lineage>
</organism>
<protein>
    <submittedName>
        <fullName evidence="4">2-hydroxyglutaryl-CoA dehydratase, D-component</fullName>
    </submittedName>
</protein>
<dbReference type="Gene3D" id="3.40.50.11900">
    <property type="match status" value="1"/>
</dbReference>
<name>A0A4Y7RHB1_9FIRM</name>
<keyword evidence="3" id="KW-0408">Iron</keyword>
<comment type="cofactor">
    <cofactor evidence="1">
        <name>[4Fe-4S] cluster</name>
        <dbReference type="ChEBI" id="CHEBI:49883"/>
    </cofactor>
</comment>
<comment type="caution">
    <text evidence="4">The sequence shown here is derived from an EMBL/GenBank/DDBJ whole genome shotgun (WGS) entry which is preliminary data.</text>
</comment>
<dbReference type="Pfam" id="PF06050">
    <property type="entry name" value="HGD-D"/>
    <property type="match status" value="1"/>
</dbReference>
<dbReference type="GO" id="GO:0051536">
    <property type="term" value="F:iron-sulfur cluster binding"/>
    <property type="evidence" value="ECO:0007669"/>
    <property type="project" value="UniProtKB-KW"/>
</dbReference>
<dbReference type="RefSeq" id="WP_190240021.1">
    <property type="nucleotide sequence ID" value="NZ_QFGA01000001.1"/>
</dbReference>